<dbReference type="InterPro" id="IPR036059">
    <property type="entry name" value="TldD/PmbA_sf"/>
</dbReference>
<dbReference type="PANTHER" id="PTHR43421:SF1">
    <property type="entry name" value="METALLOPROTEASE PMBA"/>
    <property type="match status" value="1"/>
</dbReference>
<dbReference type="RefSeq" id="WP_204663861.1">
    <property type="nucleotide sequence ID" value="NZ_JAFBDT010000009.1"/>
</dbReference>
<dbReference type="EMBL" id="JAFBDT010000009">
    <property type="protein sequence ID" value="MBM7561908.1"/>
    <property type="molecule type" value="Genomic_DNA"/>
</dbReference>
<organism evidence="5 6">
    <name type="scientific">Fusibacter tunisiensis</name>
    <dbReference type="NCBI Taxonomy" id="1008308"/>
    <lineage>
        <taxon>Bacteria</taxon>
        <taxon>Bacillati</taxon>
        <taxon>Bacillota</taxon>
        <taxon>Clostridia</taxon>
        <taxon>Eubacteriales</taxon>
        <taxon>Eubacteriales Family XII. Incertae Sedis</taxon>
        <taxon>Fusibacter</taxon>
    </lineage>
</organism>
<feature type="domain" description="Metalloprotease TldD/E N-terminal" evidence="2">
    <location>
        <begin position="22"/>
        <end position="85"/>
    </location>
</feature>
<dbReference type="InterPro" id="IPR045570">
    <property type="entry name" value="Metalloprtase-TldD/E_cen_dom"/>
</dbReference>
<dbReference type="Proteomes" id="UP000767854">
    <property type="component" value="Unassembled WGS sequence"/>
</dbReference>
<evidence type="ECO:0000313" key="6">
    <source>
        <dbReference type="Proteomes" id="UP000767854"/>
    </source>
</evidence>
<comment type="caution">
    <text evidence="5">The sequence shown here is derived from an EMBL/GenBank/DDBJ whole genome shotgun (WGS) entry which is preliminary data.</text>
</comment>
<dbReference type="InterPro" id="IPR045569">
    <property type="entry name" value="Metalloprtase-TldD/E_C"/>
</dbReference>
<evidence type="ECO:0000259" key="2">
    <source>
        <dbReference type="Pfam" id="PF01523"/>
    </source>
</evidence>
<evidence type="ECO:0000259" key="3">
    <source>
        <dbReference type="Pfam" id="PF19289"/>
    </source>
</evidence>
<reference evidence="5 6" key="1">
    <citation type="submission" date="2021-01" db="EMBL/GenBank/DDBJ databases">
        <title>Genomic Encyclopedia of Type Strains, Phase IV (KMG-IV): sequencing the most valuable type-strain genomes for metagenomic binning, comparative biology and taxonomic classification.</title>
        <authorList>
            <person name="Goeker M."/>
        </authorList>
    </citation>
    <scope>NUCLEOTIDE SEQUENCE [LARGE SCALE GENOMIC DNA]</scope>
    <source>
        <strain evidence="5 6">DSM 24436</strain>
    </source>
</reference>
<dbReference type="InterPro" id="IPR002510">
    <property type="entry name" value="Metalloprtase-TldD/E_N"/>
</dbReference>
<keyword evidence="6" id="KW-1185">Reference proteome</keyword>
<dbReference type="Pfam" id="PF19289">
    <property type="entry name" value="PmbA_TldD_3rd"/>
    <property type="match status" value="1"/>
</dbReference>
<feature type="domain" description="Metalloprotease TldD/E central" evidence="4">
    <location>
        <begin position="112"/>
        <end position="217"/>
    </location>
</feature>
<dbReference type="Gene3D" id="3.30.2290.10">
    <property type="entry name" value="PmbA/TldD superfamily"/>
    <property type="match status" value="1"/>
</dbReference>
<name>A0ABS2MR63_9FIRM</name>
<evidence type="ECO:0000313" key="5">
    <source>
        <dbReference type="EMBL" id="MBM7561908.1"/>
    </source>
</evidence>
<evidence type="ECO:0000259" key="4">
    <source>
        <dbReference type="Pfam" id="PF19290"/>
    </source>
</evidence>
<dbReference type="PANTHER" id="PTHR43421">
    <property type="entry name" value="METALLOPROTEASE PMBA"/>
    <property type="match status" value="1"/>
</dbReference>
<gene>
    <name evidence="5" type="ORF">JOC49_001449</name>
</gene>
<dbReference type="SUPFAM" id="SSF111283">
    <property type="entry name" value="Putative modulator of DNA gyrase, PmbA/TldD"/>
    <property type="match status" value="1"/>
</dbReference>
<dbReference type="Pfam" id="PF19290">
    <property type="entry name" value="PmbA_TldD_2nd"/>
    <property type="match status" value="1"/>
</dbReference>
<dbReference type="Pfam" id="PF01523">
    <property type="entry name" value="PmbA_TldD_1st"/>
    <property type="match status" value="1"/>
</dbReference>
<dbReference type="InterPro" id="IPR035068">
    <property type="entry name" value="TldD/PmbA_N"/>
</dbReference>
<feature type="domain" description="Metalloprotease TldD/E C-terminal" evidence="3">
    <location>
        <begin position="224"/>
        <end position="448"/>
    </location>
</feature>
<accession>A0ABS2MR63</accession>
<dbReference type="InterPro" id="IPR047657">
    <property type="entry name" value="PmbA"/>
</dbReference>
<proteinExistence type="inferred from homology"/>
<protein>
    <submittedName>
        <fullName evidence="5">PmbA protein</fullName>
    </submittedName>
</protein>
<comment type="similarity">
    <text evidence="1">Belongs to the peptidase U62 family.</text>
</comment>
<evidence type="ECO:0000256" key="1">
    <source>
        <dbReference type="ARBA" id="ARBA00005836"/>
    </source>
</evidence>
<sequence>MDRTLIDQLFELGKARGFSAQEIFYQESKDLAISVYEGEVDRFTSSQEGGMSYRGILNGKMGYAYTESVDASVLEFLVNEAAENAEVIESEDVVFLHDGSGRYKEMDFYNPKLDAVTVEEKIKILLKLEKELKSFDPRIKRISNNRYSESASYKWLKNTEGLDVTDRQNHCLAYAMVIAEENGDTRTGFAYDLSRSFEDLNIGKIVEESASEALSLLGAEPIESGSMPVVFKNDVFAQFFSAFMGIFNAERVQKELSPLKGRINDVIASEKLTLIDDPHLKNGMASSAFDAEGVATFSKRIIENGILRSFLYNLKTAHKDGIKSTGNASKASYKGTLGIAPFNIYIEGGENTLTEMMETLSEGIYITGLQGLHAGLDPVSGDFSLQSNGYTIVGGKVDRPVSQITVSGNFYDLLNQITGIANDLEFTILGSGYMGSPSVSVSNLTISGK</sequence>